<protein>
    <submittedName>
        <fullName evidence="3">Uncharacterized protein</fullName>
    </submittedName>
</protein>
<accession>A0A564G643</accession>
<evidence type="ECO:0000313" key="3">
    <source>
        <dbReference type="EMBL" id="VUF16023.1"/>
    </source>
</evidence>
<evidence type="ECO:0000256" key="1">
    <source>
        <dbReference type="SAM" id="Phobius"/>
    </source>
</evidence>
<dbReference type="EMBL" id="CABFVH010000085">
    <property type="protein sequence ID" value="VUF16023.1"/>
    <property type="molecule type" value="Genomic_DNA"/>
</dbReference>
<name>A0A564G643_9HYPH</name>
<keyword evidence="1" id="KW-0472">Membrane</keyword>
<reference evidence="2" key="2">
    <citation type="journal article" date="2021" name="Front. Microbiol.">
        <title>Comprehensive Comparative Genomics and Phenotyping of Methylobacterium Species.</title>
        <authorList>
            <person name="Alessa O."/>
            <person name="Ogura Y."/>
            <person name="Fujitani Y."/>
            <person name="Takami H."/>
            <person name="Hayashi T."/>
            <person name="Sahin N."/>
            <person name="Tani A."/>
        </authorList>
    </citation>
    <scope>NUCLEOTIDE SEQUENCE</scope>
    <source>
        <strain evidence="2">DSM 22415</strain>
    </source>
</reference>
<evidence type="ECO:0000313" key="4">
    <source>
        <dbReference type="Proteomes" id="UP000401717"/>
    </source>
</evidence>
<keyword evidence="1" id="KW-0812">Transmembrane</keyword>
<sequence length="38" mass="3990">MTCPPVEQDLSAVWCGIALLVGIILGMSLKQPPEPPNA</sequence>
<reference evidence="3 4" key="1">
    <citation type="submission" date="2019-06" db="EMBL/GenBank/DDBJ databases">
        <authorList>
            <person name="Rodrigo-Torres L."/>
            <person name="Arahal R. D."/>
            <person name="Lucena T."/>
        </authorList>
    </citation>
    <scope>NUCLEOTIDE SEQUENCE [LARGE SCALE GENOMIC DNA]</scope>
    <source>
        <strain evidence="3 4">SW08-7</strain>
    </source>
</reference>
<dbReference type="Proteomes" id="UP001055303">
    <property type="component" value="Unassembled WGS sequence"/>
</dbReference>
<evidence type="ECO:0000313" key="2">
    <source>
        <dbReference type="EMBL" id="GJD59299.1"/>
    </source>
</evidence>
<dbReference type="Proteomes" id="UP000401717">
    <property type="component" value="Unassembled WGS sequence"/>
</dbReference>
<organism evidence="3 4">
    <name type="scientific">Methylobacterium dankookense</name>
    <dbReference type="NCBI Taxonomy" id="560405"/>
    <lineage>
        <taxon>Bacteria</taxon>
        <taxon>Pseudomonadati</taxon>
        <taxon>Pseudomonadota</taxon>
        <taxon>Alphaproteobacteria</taxon>
        <taxon>Hyphomicrobiales</taxon>
        <taxon>Methylobacteriaceae</taxon>
        <taxon>Methylobacterium</taxon>
    </lineage>
</organism>
<feature type="transmembrane region" description="Helical" evidence="1">
    <location>
        <begin position="12"/>
        <end position="29"/>
    </location>
</feature>
<keyword evidence="5" id="KW-1185">Reference proteome</keyword>
<dbReference type="AlphaFoldDB" id="A0A564G643"/>
<keyword evidence="1" id="KW-1133">Transmembrane helix</keyword>
<reference evidence="2" key="3">
    <citation type="submission" date="2021-08" db="EMBL/GenBank/DDBJ databases">
        <authorList>
            <person name="Tani A."/>
            <person name="Ola A."/>
            <person name="Ogura Y."/>
            <person name="Katsura K."/>
            <person name="Hayashi T."/>
        </authorList>
    </citation>
    <scope>NUCLEOTIDE SEQUENCE</scope>
    <source>
        <strain evidence="2">DSM 22415</strain>
    </source>
</reference>
<dbReference type="EMBL" id="BPQI01000200">
    <property type="protein sequence ID" value="GJD59299.1"/>
    <property type="molecule type" value="Genomic_DNA"/>
</dbReference>
<evidence type="ECO:0000313" key="5">
    <source>
        <dbReference type="Proteomes" id="UP001055303"/>
    </source>
</evidence>
<gene>
    <name evidence="2" type="ORF">IFDJLNFL_5227</name>
    <name evidence="3" type="ORF">MTDSW087_05772</name>
</gene>
<proteinExistence type="predicted"/>